<dbReference type="PROSITE" id="PS51379">
    <property type="entry name" value="4FE4S_FER_2"/>
    <property type="match status" value="1"/>
</dbReference>
<dbReference type="PROSITE" id="PS00198">
    <property type="entry name" value="4FE4S_FER_1"/>
    <property type="match status" value="1"/>
</dbReference>
<keyword evidence="2" id="KW-0004">4Fe-4S</keyword>
<proteinExistence type="predicted"/>
<accession>A0ABY4VNL8</accession>
<keyword evidence="6" id="KW-0408">Iron</keyword>
<evidence type="ECO:0000256" key="1">
    <source>
        <dbReference type="ARBA" id="ARBA00022448"/>
    </source>
</evidence>
<dbReference type="Pfam" id="PF02589">
    <property type="entry name" value="LUD_dom"/>
    <property type="match status" value="1"/>
</dbReference>
<dbReference type="NCBIfam" id="TIGR00273">
    <property type="entry name" value="LutB/LldF family L-lactate oxidation iron-sulfur protein"/>
    <property type="match status" value="1"/>
</dbReference>
<dbReference type="Pfam" id="PF13183">
    <property type="entry name" value="Fer4_8"/>
    <property type="match status" value="1"/>
</dbReference>
<dbReference type="PANTHER" id="PTHR47153">
    <property type="entry name" value="LACTATE UTILIZATION PROTEIN B"/>
    <property type="match status" value="1"/>
</dbReference>
<dbReference type="Proteomes" id="UP001056648">
    <property type="component" value="Chromosome 1"/>
</dbReference>
<dbReference type="SUPFAM" id="SSF100950">
    <property type="entry name" value="NagB/RpiA/CoA transferase-like"/>
    <property type="match status" value="1"/>
</dbReference>
<evidence type="ECO:0000313" key="9">
    <source>
        <dbReference type="EMBL" id="USE76943.1"/>
    </source>
</evidence>
<dbReference type="InterPro" id="IPR037171">
    <property type="entry name" value="NagB/RpiA_transferase-like"/>
</dbReference>
<evidence type="ECO:0000256" key="6">
    <source>
        <dbReference type="ARBA" id="ARBA00023004"/>
    </source>
</evidence>
<feature type="domain" description="4Fe-4S ferredoxin-type" evidence="8">
    <location>
        <begin position="308"/>
        <end position="337"/>
    </location>
</feature>
<evidence type="ECO:0000256" key="5">
    <source>
        <dbReference type="ARBA" id="ARBA00022982"/>
    </source>
</evidence>
<organism evidence="9 10">
    <name type="scientific">Cupriavidus gilardii</name>
    <dbReference type="NCBI Taxonomy" id="82541"/>
    <lineage>
        <taxon>Bacteria</taxon>
        <taxon>Pseudomonadati</taxon>
        <taxon>Pseudomonadota</taxon>
        <taxon>Betaproteobacteria</taxon>
        <taxon>Burkholderiales</taxon>
        <taxon>Burkholderiaceae</taxon>
        <taxon>Cupriavidus</taxon>
    </lineage>
</organism>
<keyword evidence="1" id="KW-0813">Transport</keyword>
<keyword evidence="5" id="KW-0249">Electron transport</keyword>
<keyword evidence="10" id="KW-1185">Reference proteome</keyword>
<evidence type="ECO:0000259" key="8">
    <source>
        <dbReference type="PROSITE" id="PS51379"/>
    </source>
</evidence>
<dbReference type="PANTHER" id="PTHR47153:SF2">
    <property type="entry name" value="LACTATE UTILIZATION PROTEIN B"/>
    <property type="match status" value="1"/>
</dbReference>
<name>A0ABY4VNL8_9BURK</name>
<dbReference type="Pfam" id="PF11870">
    <property type="entry name" value="LutB_C"/>
    <property type="match status" value="1"/>
</dbReference>
<keyword evidence="7" id="KW-0411">Iron-sulfur</keyword>
<sequence>MSAAPMHFVPSADFKARARAALDDPKLRSSFRGAMDFLQNKRAIQFPDGDELQALRDLGEAVRQHALAHLPQLLEQLEAKLTEAGVQVHWAQTPDEANAIIAGIAERHGARSVIKGKSMASEEIALNHYLAERGIRSLESDMGEYIVQLAGEGPSHIVMPAIHKTRGDIAALFEQHIPDTPYTEDVDTLIQTGRRALRHAFVEADIGLSGVNFAAADTGTLWLVENEGNGRLSTTVPPVHIAIMGIEKVVASLDHIVPLATLLTRSATGQAITTYFNLITGPRRVGELDGPREMHVVLLDNGRTQAYADAQLRATLQCIRCGACMNHCPVYTRIGGHAYGTTYPGPIGKIISPHLLGLDATADLPTASSLCGACGEVCPVRIPIPQLLIRLRTEANRNPDEAVQHPLRGQGARYSRGEQLIWRFWRGAFAHPRLYRVFRWAATRLRAFTPSRQMGWTDHREPLRPAARSLADLLRERGQPE</sequence>
<dbReference type="SUPFAM" id="SSF46548">
    <property type="entry name" value="alpha-helical ferredoxin"/>
    <property type="match status" value="1"/>
</dbReference>
<dbReference type="InterPro" id="IPR024185">
    <property type="entry name" value="FTHF_cligase-like_sf"/>
</dbReference>
<reference evidence="9" key="1">
    <citation type="submission" date="2022-06" db="EMBL/GenBank/DDBJ databases">
        <title>Complete genome sequence and characterization of Cupriavidus gilardii QJ1 isolated from contaminating cells.</title>
        <authorList>
            <person name="Qi J."/>
        </authorList>
    </citation>
    <scope>NUCLEOTIDE SEQUENCE</scope>
    <source>
        <strain evidence="9">QJ1</strain>
    </source>
</reference>
<dbReference type="InterPro" id="IPR009051">
    <property type="entry name" value="Helical_ferredxn"/>
</dbReference>
<evidence type="ECO:0000256" key="7">
    <source>
        <dbReference type="ARBA" id="ARBA00023014"/>
    </source>
</evidence>
<gene>
    <name evidence="9" type="ORF">NDR89_06680</name>
</gene>
<dbReference type="InterPro" id="IPR017900">
    <property type="entry name" value="4Fe4S_Fe_S_CS"/>
</dbReference>
<dbReference type="InterPro" id="IPR003741">
    <property type="entry name" value="LUD_dom"/>
</dbReference>
<dbReference type="InterPro" id="IPR024569">
    <property type="entry name" value="LutB_C"/>
</dbReference>
<evidence type="ECO:0000313" key="10">
    <source>
        <dbReference type="Proteomes" id="UP001056648"/>
    </source>
</evidence>
<evidence type="ECO:0000256" key="4">
    <source>
        <dbReference type="ARBA" id="ARBA00022737"/>
    </source>
</evidence>
<protein>
    <submittedName>
        <fullName evidence="9">LutB/LldF family L-lactate oxidation iron-sulfur protein</fullName>
    </submittedName>
</protein>
<dbReference type="Gene3D" id="3.40.50.10420">
    <property type="entry name" value="NagB/RpiA/CoA transferase-like"/>
    <property type="match status" value="1"/>
</dbReference>
<dbReference type="EMBL" id="CP098735">
    <property type="protein sequence ID" value="USE76943.1"/>
    <property type="molecule type" value="Genomic_DNA"/>
</dbReference>
<keyword evidence="4" id="KW-0677">Repeat</keyword>
<dbReference type="RefSeq" id="WP_252251535.1">
    <property type="nucleotide sequence ID" value="NZ_CP098735.1"/>
</dbReference>
<keyword evidence="3" id="KW-0479">Metal-binding</keyword>
<dbReference type="Gene3D" id="1.10.1060.10">
    <property type="entry name" value="Alpha-helical ferredoxin"/>
    <property type="match status" value="1"/>
</dbReference>
<evidence type="ECO:0000256" key="2">
    <source>
        <dbReference type="ARBA" id="ARBA00022485"/>
    </source>
</evidence>
<dbReference type="InterPro" id="IPR017896">
    <property type="entry name" value="4Fe4S_Fe-S-bd"/>
</dbReference>
<evidence type="ECO:0000256" key="3">
    <source>
        <dbReference type="ARBA" id="ARBA00022723"/>
    </source>
</evidence>
<dbReference type="InterPro" id="IPR004452">
    <property type="entry name" value="LutB/LldF"/>
</dbReference>